<keyword evidence="2" id="KW-1185">Reference proteome</keyword>
<comment type="caution">
    <text evidence="1">The sequence shown here is derived from an EMBL/GenBank/DDBJ whole genome shotgun (WGS) entry which is preliminary data.</text>
</comment>
<accession>A0A4V2WMP4</accession>
<dbReference type="EMBL" id="SKFG01000041">
    <property type="protein sequence ID" value="TCZ71452.1"/>
    <property type="molecule type" value="Genomic_DNA"/>
</dbReference>
<name>A0A4V2WMP4_9BACL</name>
<proteinExistence type="predicted"/>
<evidence type="ECO:0000313" key="2">
    <source>
        <dbReference type="Proteomes" id="UP000295418"/>
    </source>
</evidence>
<protein>
    <submittedName>
        <fullName evidence="1">Uncharacterized protein</fullName>
    </submittedName>
</protein>
<dbReference type="Proteomes" id="UP000295418">
    <property type="component" value="Unassembled WGS sequence"/>
</dbReference>
<dbReference type="OrthoDB" id="479643at2"/>
<reference evidence="1 2" key="1">
    <citation type="submission" date="2019-03" db="EMBL/GenBank/DDBJ databases">
        <authorList>
            <person name="Kim M.K.M."/>
        </authorList>
    </citation>
    <scope>NUCLEOTIDE SEQUENCE [LARGE SCALE GENOMIC DNA]</scope>
    <source>
        <strain evidence="1 2">18JY21-1</strain>
    </source>
</reference>
<dbReference type="RefSeq" id="WP_132420328.1">
    <property type="nucleotide sequence ID" value="NZ_SKFG01000041.1"/>
</dbReference>
<evidence type="ECO:0000313" key="1">
    <source>
        <dbReference type="EMBL" id="TCZ71452.1"/>
    </source>
</evidence>
<sequence length="100" mass="12122">MEGQEQLSRYADHLTSYKERGYQTYLIYITQYYDPKVNGATASFHAHRLYQVYDWLVRHQDVFTCKILEDMEGMKLTDRRRFMPQDIYALQQMGRLQLML</sequence>
<organism evidence="1 2">
    <name type="scientific">Paenibacillus albiflavus</name>
    <dbReference type="NCBI Taxonomy" id="2545760"/>
    <lineage>
        <taxon>Bacteria</taxon>
        <taxon>Bacillati</taxon>
        <taxon>Bacillota</taxon>
        <taxon>Bacilli</taxon>
        <taxon>Bacillales</taxon>
        <taxon>Paenibacillaceae</taxon>
        <taxon>Paenibacillus</taxon>
    </lineage>
</organism>
<gene>
    <name evidence="1" type="ORF">E0485_22640</name>
</gene>
<dbReference type="AlphaFoldDB" id="A0A4V2WMP4"/>